<comment type="caution">
    <text evidence="2">The sequence shown here is derived from an EMBL/GenBank/DDBJ whole genome shotgun (WGS) entry which is preliminary data.</text>
</comment>
<dbReference type="EMBL" id="WWCU01000018">
    <property type="protein sequence ID" value="MYN08952.1"/>
    <property type="molecule type" value="Genomic_DNA"/>
</dbReference>
<keyword evidence="1" id="KW-0472">Membrane</keyword>
<evidence type="ECO:0008006" key="4">
    <source>
        <dbReference type="Google" id="ProtNLM"/>
    </source>
</evidence>
<sequence>MDLQRHDRIGKIKQWSRNLGRLLTLIGYLLWLGWPASLLFFYGSGTFILFGTKLERTQLSLPSQCALVLFFWCALALSQLLVFHIRKLMAHFSAGDVFNQGALDAAGKALRYGIALFVVEIAMRAGVTLYVMTSGGSYSLSFPFDELISGMLFFGVMYVLLWTLEIGRDLNQESSLTI</sequence>
<reference evidence="2 3" key="1">
    <citation type="submission" date="2019-12" db="EMBL/GenBank/DDBJ databases">
        <title>Novel species isolated from a subtropical stream in China.</title>
        <authorList>
            <person name="Lu H."/>
        </authorList>
    </citation>
    <scope>NUCLEOTIDE SEQUENCE [LARGE SCALE GENOMIC DNA]</scope>
    <source>
        <strain evidence="2 3">FT127W</strain>
    </source>
</reference>
<evidence type="ECO:0000313" key="2">
    <source>
        <dbReference type="EMBL" id="MYN08952.1"/>
    </source>
</evidence>
<name>A0A7X4KN99_9BURK</name>
<dbReference type="Proteomes" id="UP000450676">
    <property type="component" value="Unassembled WGS sequence"/>
</dbReference>
<feature type="transmembrane region" description="Helical" evidence="1">
    <location>
        <begin position="21"/>
        <end position="41"/>
    </location>
</feature>
<protein>
    <recommendedName>
        <fullName evidence="4">DUF2975 domain-containing protein</fullName>
    </recommendedName>
</protein>
<dbReference type="AlphaFoldDB" id="A0A7X4KN99"/>
<feature type="transmembrane region" description="Helical" evidence="1">
    <location>
        <begin position="61"/>
        <end position="83"/>
    </location>
</feature>
<organism evidence="2 3">
    <name type="scientific">Pseudoduganella aquatica</name>
    <dbReference type="NCBI Taxonomy" id="2660641"/>
    <lineage>
        <taxon>Bacteria</taxon>
        <taxon>Pseudomonadati</taxon>
        <taxon>Pseudomonadota</taxon>
        <taxon>Betaproteobacteria</taxon>
        <taxon>Burkholderiales</taxon>
        <taxon>Oxalobacteraceae</taxon>
        <taxon>Telluria group</taxon>
        <taxon>Pseudoduganella</taxon>
    </lineage>
</organism>
<evidence type="ECO:0000313" key="3">
    <source>
        <dbReference type="Proteomes" id="UP000450676"/>
    </source>
</evidence>
<keyword evidence="3" id="KW-1185">Reference proteome</keyword>
<keyword evidence="1" id="KW-1133">Transmembrane helix</keyword>
<feature type="transmembrane region" description="Helical" evidence="1">
    <location>
        <begin position="147"/>
        <end position="164"/>
    </location>
</feature>
<dbReference type="RefSeq" id="WP_161073265.1">
    <property type="nucleotide sequence ID" value="NZ_CP086370.1"/>
</dbReference>
<proteinExistence type="predicted"/>
<gene>
    <name evidence="2" type="ORF">GTP77_16610</name>
</gene>
<evidence type="ECO:0000256" key="1">
    <source>
        <dbReference type="SAM" id="Phobius"/>
    </source>
</evidence>
<accession>A0A7X4KN99</accession>
<keyword evidence="1" id="KW-0812">Transmembrane</keyword>
<feature type="transmembrane region" description="Helical" evidence="1">
    <location>
        <begin position="109"/>
        <end position="127"/>
    </location>
</feature>